<evidence type="ECO:0000256" key="3">
    <source>
        <dbReference type="ARBA" id="ARBA00022679"/>
    </source>
</evidence>
<dbReference type="Proteomes" id="UP000289952">
    <property type="component" value="Chromosome"/>
</dbReference>
<dbReference type="PANTHER" id="PTHR43191:SF2">
    <property type="entry name" value="RRNA METHYLTRANSFERASE 3, MITOCHONDRIAL"/>
    <property type="match status" value="1"/>
</dbReference>
<keyword evidence="2 6" id="KW-0489">Methyltransferase</keyword>
<feature type="domain" description="MRM3-like substrate binding" evidence="5">
    <location>
        <begin position="8"/>
        <end position="83"/>
    </location>
</feature>
<name>A0A224AS86_9BACT</name>
<evidence type="ECO:0000259" key="4">
    <source>
        <dbReference type="Pfam" id="PF00588"/>
    </source>
</evidence>
<dbReference type="GO" id="GO:0032259">
    <property type="term" value="P:methylation"/>
    <property type="evidence" value="ECO:0007669"/>
    <property type="project" value="UniProtKB-KW"/>
</dbReference>
<dbReference type="EC" id="2.1.1.-" evidence="6"/>
<dbReference type="InterPro" id="IPR029026">
    <property type="entry name" value="tRNA_m1G_MTases_N"/>
</dbReference>
<evidence type="ECO:0000259" key="5">
    <source>
        <dbReference type="Pfam" id="PF22435"/>
    </source>
</evidence>
<dbReference type="Pfam" id="PF22435">
    <property type="entry name" value="MRM3-like_sub_bind"/>
    <property type="match status" value="1"/>
</dbReference>
<dbReference type="SUPFAM" id="SSF75217">
    <property type="entry name" value="alpha/beta knot"/>
    <property type="match status" value="1"/>
</dbReference>
<dbReference type="CDD" id="cd18095">
    <property type="entry name" value="SpoU-like_rRNA-MTase"/>
    <property type="match status" value="1"/>
</dbReference>
<dbReference type="InterPro" id="IPR053888">
    <property type="entry name" value="MRM3-like_sub_bind"/>
</dbReference>
<dbReference type="GO" id="GO:0006396">
    <property type="term" value="P:RNA processing"/>
    <property type="evidence" value="ECO:0007669"/>
    <property type="project" value="InterPro"/>
</dbReference>
<reference evidence="6 7" key="1">
    <citation type="submission" date="2019-01" db="EMBL/GenBank/DDBJ databases">
        <authorList>
            <consortium name="Pathogen Informatics"/>
        </authorList>
    </citation>
    <scope>NUCLEOTIDE SEQUENCE [LARGE SCALE GENOMIC DNA]</scope>
    <source>
        <strain evidence="6 7">NCTC10118</strain>
    </source>
</reference>
<sequence length="242" mass="27155">MILTSKQNLKIKNLKKLQTKKFRNLEQKFLISGEHLINEALKHNLVLEIFETSDSKIYANATKVSYEIIKYLSQTTSPQKVLALCDKTKLKRTKVNKIIALNNLQDPGNVGTIMRLALAFGFDTVIIENLDPYNDKVLRASQGAIFNLNIIETKDLASLLFEYKTNNFKIYASMLDLEASKLNDIEFASDKLIILLGNEGGGISEPIKSLADQSLYIPIAFESLNVAVAAGIILDKIYNKRN</sequence>
<evidence type="ECO:0000313" key="7">
    <source>
        <dbReference type="Proteomes" id="UP000289952"/>
    </source>
</evidence>
<dbReference type="GO" id="GO:0003723">
    <property type="term" value="F:RNA binding"/>
    <property type="evidence" value="ECO:0007669"/>
    <property type="project" value="InterPro"/>
</dbReference>
<feature type="domain" description="tRNA/rRNA methyltransferase SpoU type" evidence="4">
    <location>
        <begin position="98"/>
        <end position="234"/>
    </location>
</feature>
<dbReference type="PANTHER" id="PTHR43191">
    <property type="entry name" value="RRNA METHYLTRANSFERASE 3"/>
    <property type="match status" value="1"/>
</dbReference>
<evidence type="ECO:0000256" key="2">
    <source>
        <dbReference type="ARBA" id="ARBA00022603"/>
    </source>
</evidence>
<dbReference type="EMBL" id="LR214972">
    <property type="protein sequence ID" value="VEU63103.1"/>
    <property type="molecule type" value="Genomic_DNA"/>
</dbReference>
<dbReference type="OrthoDB" id="9794400at2"/>
<proteinExistence type="inferred from homology"/>
<comment type="similarity">
    <text evidence="1">Belongs to the class IV-like SAM-binding methyltransferase superfamily. RNA methyltransferase TrmH family.</text>
</comment>
<dbReference type="Gene3D" id="3.30.1330.30">
    <property type="match status" value="1"/>
</dbReference>
<evidence type="ECO:0000313" key="6">
    <source>
        <dbReference type="EMBL" id="VEU63103.1"/>
    </source>
</evidence>
<dbReference type="AlphaFoldDB" id="A0A224AS86"/>
<evidence type="ECO:0000256" key="1">
    <source>
        <dbReference type="ARBA" id="ARBA00007228"/>
    </source>
</evidence>
<gene>
    <name evidence="6" type="primary">MCYN0825</name>
    <name evidence="6" type="ORF">NCTC10118_00294</name>
</gene>
<dbReference type="GO" id="GO:0008173">
    <property type="term" value="F:RNA methyltransferase activity"/>
    <property type="evidence" value="ECO:0007669"/>
    <property type="project" value="InterPro"/>
</dbReference>
<dbReference type="InterPro" id="IPR001537">
    <property type="entry name" value="SpoU_MeTrfase"/>
</dbReference>
<organism evidence="6 7">
    <name type="scientific">Mycoplasmopsis bovirhinis</name>
    <dbReference type="NCBI Taxonomy" id="29553"/>
    <lineage>
        <taxon>Bacteria</taxon>
        <taxon>Bacillati</taxon>
        <taxon>Mycoplasmatota</taxon>
        <taxon>Mycoplasmoidales</taxon>
        <taxon>Metamycoplasmataceae</taxon>
        <taxon>Mycoplasmopsis</taxon>
    </lineage>
</organism>
<dbReference type="Pfam" id="PF00588">
    <property type="entry name" value="SpoU_methylase"/>
    <property type="match status" value="1"/>
</dbReference>
<dbReference type="SUPFAM" id="SSF55315">
    <property type="entry name" value="L30e-like"/>
    <property type="match status" value="1"/>
</dbReference>
<protein>
    <submittedName>
        <fullName evidence="6">tRNA/rRNA methyltransferase</fullName>
        <ecNumber evidence="6">2.1.1.-</ecNumber>
    </submittedName>
</protein>
<accession>A0A224AS86</accession>
<dbReference type="InterPro" id="IPR051259">
    <property type="entry name" value="rRNA_Methyltransferase"/>
</dbReference>
<keyword evidence="7" id="KW-1185">Reference proteome</keyword>
<dbReference type="Gene3D" id="3.40.1280.10">
    <property type="match status" value="1"/>
</dbReference>
<dbReference type="InterPro" id="IPR029064">
    <property type="entry name" value="Ribosomal_eL30-like_sf"/>
</dbReference>
<keyword evidence="3 6" id="KW-0808">Transferase</keyword>
<dbReference type="InterPro" id="IPR029028">
    <property type="entry name" value="Alpha/beta_knot_MTases"/>
</dbReference>
<dbReference type="RefSeq" id="WP_120160825.1">
    <property type="nucleotide sequence ID" value="NZ_AP018135.1"/>
</dbReference>